<dbReference type="PANTHER" id="PTHR31438:SF1">
    <property type="entry name" value="LYSINE N-ACYLTRANSFERASE C17G9.06C-RELATED"/>
    <property type="match status" value="1"/>
</dbReference>
<dbReference type="GO" id="GO:0016410">
    <property type="term" value="F:N-acyltransferase activity"/>
    <property type="evidence" value="ECO:0007669"/>
    <property type="project" value="TreeGrafter"/>
</dbReference>
<dbReference type="SUPFAM" id="SSF55729">
    <property type="entry name" value="Acyl-CoA N-acyltransferases (Nat)"/>
    <property type="match status" value="1"/>
</dbReference>
<sequence length="534" mass="62681">MSVGLYLLESKNWYYFDLIPKFDEELSTFMNSCSESKFIRINMTGKESYFIVPVKHFSTTGVHYLGKDVGYREKKMGEVIKMSAEEAYRFLTSLVYGGNTAIENPEETYIKYFSEEFDEYFDKGQRIAESIDSFIDSAKAGALFNFFGYENENLLEFISKNIALESNYDKKAAIIQWFSEYTHSLLKTAVGKYIEEGMIYNSNVEHTFISQSVNKVNVGFDEYISDGSAVRREKAESFIRTHVVYYNLYPVLRHLAYLGSIEEEILYQIIDTEIDSLREVYGDALNFIYETIEARLFLKQVYSVNEDTWKEYIRQHNFLINPKHYSKKLIKPDYGEILHKRYFNNGTLEITLRAFNPETDMEFLHEWSNMEYAKKYWEMDVDKQEFEEAYIKHMGVDYSHPYIGLLNGNPIFTLELYWAIKDEVGKYYRFNPGDYGFHMLIAPAKEKIPHFSTYALAMCMEYFFSFPQLTRMIGEASASHKGTHNLITKVGCEFNRSLALPYKTSNLTFLDREKFYETTEDIFKNSVLKINITT</sequence>
<name>A0A1M7F3P4_9FLAO</name>
<proteinExistence type="predicted"/>
<dbReference type="PANTHER" id="PTHR31438">
    <property type="entry name" value="LYSINE N-ACYLTRANSFERASE C17G9.06C-RELATED"/>
    <property type="match status" value="1"/>
</dbReference>
<evidence type="ECO:0000259" key="2">
    <source>
        <dbReference type="SMART" id="SM01006"/>
    </source>
</evidence>
<reference evidence="3 5" key="1">
    <citation type="submission" date="2016-07" db="EMBL/GenBank/DDBJ databases">
        <authorList>
            <person name="Jeong J.-J."/>
            <person name="Kim D.W."/>
            <person name="Sang M.K."/>
            <person name="Choi I.-G."/>
            <person name="Kim K.D."/>
        </authorList>
    </citation>
    <scope>NUCLEOTIDE SEQUENCE [LARGE SCALE GENOMIC DNA]</scope>
    <source>
        <strain evidence="3 5">C-26</strain>
    </source>
</reference>
<dbReference type="RefSeq" id="WP_066700583.1">
    <property type="nucleotide sequence ID" value="NZ_FRBM01000008.1"/>
</dbReference>
<dbReference type="EMBL" id="MAYF01000366">
    <property type="protein sequence ID" value="OCA67905.1"/>
    <property type="molecule type" value="Genomic_DNA"/>
</dbReference>
<dbReference type="GO" id="GO:0019290">
    <property type="term" value="P:siderophore biosynthetic process"/>
    <property type="evidence" value="ECO:0007669"/>
    <property type="project" value="InterPro"/>
</dbReference>
<evidence type="ECO:0000313" key="6">
    <source>
        <dbReference type="Proteomes" id="UP000184069"/>
    </source>
</evidence>
<keyword evidence="5" id="KW-1185">Reference proteome</keyword>
<dbReference type="AlphaFoldDB" id="A0A1M7F3P4"/>
<evidence type="ECO:0000313" key="3">
    <source>
        <dbReference type="EMBL" id="OCA67905.1"/>
    </source>
</evidence>
<comment type="pathway">
    <text evidence="1">Siderophore biosynthesis.</text>
</comment>
<dbReference type="Pfam" id="PF13523">
    <property type="entry name" value="Acetyltransf_8"/>
    <property type="match status" value="1"/>
</dbReference>
<dbReference type="SMART" id="SM01006">
    <property type="entry name" value="AlcB"/>
    <property type="match status" value="1"/>
</dbReference>
<feature type="domain" description="Acyltransferase MbtK/IucB-like conserved" evidence="2">
    <location>
        <begin position="353"/>
        <end position="400"/>
    </location>
</feature>
<evidence type="ECO:0000313" key="4">
    <source>
        <dbReference type="EMBL" id="SHL98309.1"/>
    </source>
</evidence>
<protein>
    <submittedName>
        <fullName evidence="4">Protein N-acetyltransferase, RimJ/RimL family</fullName>
    </submittedName>
</protein>
<dbReference type="EMBL" id="FRBM01000008">
    <property type="protein sequence ID" value="SHL98309.1"/>
    <property type="molecule type" value="Genomic_DNA"/>
</dbReference>
<evidence type="ECO:0000256" key="1">
    <source>
        <dbReference type="ARBA" id="ARBA00004924"/>
    </source>
</evidence>
<keyword evidence="4" id="KW-0808">Transferase</keyword>
<accession>A0A1M7F3P4</accession>
<reference evidence="4 6" key="2">
    <citation type="submission" date="2016-11" db="EMBL/GenBank/DDBJ databases">
        <authorList>
            <person name="Jaros S."/>
            <person name="Januszkiewicz K."/>
            <person name="Wedrychowicz H."/>
        </authorList>
    </citation>
    <scope>NUCLEOTIDE SEQUENCE [LARGE SCALE GENOMIC DNA]</scope>
    <source>
        <strain evidence="4 6">DSM 27621</strain>
    </source>
</reference>
<dbReference type="InterPro" id="IPR016181">
    <property type="entry name" value="Acyl_CoA_acyltransferase"/>
</dbReference>
<dbReference type="Proteomes" id="UP000184069">
    <property type="component" value="Unassembled WGS sequence"/>
</dbReference>
<dbReference type="InterPro" id="IPR019432">
    <property type="entry name" value="Acyltransferase_MbtK/IucB-like"/>
</dbReference>
<gene>
    <name evidence="3" type="ORF">BBH99_15275</name>
    <name evidence="4" type="ORF">SAMN05444407_10850</name>
</gene>
<dbReference type="STRING" id="1423959.SAMN05444407_10850"/>
<dbReference type="OrthoDB" id="2989563at2"/>
<dbReference type="Gene3D" id="3.40.630.30">
    <property type="match status" value="1"/>
</dbReference>
<organism evidence="4 6">
    <name type="scientific">Chryseobacterium contaminans</name>
    <dbReference type="NCBI Taxonomy" id="1423959"/>
    <lineage>
        <taxon>Bacteria</taxon>
        <taxon>Pseudomonadati</taxon>
        <taxon>Bacteroidota</taxon>
        <taxon>Flavobacteriia</taxon>
        <taxon>Flavobacteriales</taxon>
        <taxon>Weeksellaceae</taxon>
        <taxon>Chryseobacterium group</taxon>
        <taxon>Chryseobacterium</taxon>
    </lineage>
</organism>
<dbReference type="Proteomes" id="UP000093508">
    <property type="component" value="Unassembled WGS sequence"/>
</dbReference>
<evidence type="ECO:0000313" key="5">
    <source>
        <dbReference type="Proteomes" id="UP000093508"/>
    </source>
</evidence>